<accession>A0A420YF82</accession>
<dbReference type="OrthoDB" id="5185673at2759"/>
<dbReference type="AlphaFoldDB" id="A0A420YF82"/>
<sequence>MLTVQYHLSLLAIVSIPVLVQGLLQCPENPGWNVIDSSGGNGGRWKIPPGFSMKKTPLDGAKYLAQGTPTHIAVNFTLVDAFDKTPMACTGETTTSNAGNWTMEAPGQGYVNGTCTYHGTMMGDVETSFSYNLDYTQADLYVWQDFECNRTTHGRPWRVHADCINTEIDLNCDETGLVCNSPDPQDFGVYYVPIYPPPPLTNCSAGAFDKNVPFIIRNISYNSVQSSEDAPVLGAAYVEMSMPLIDFTMRCLPSGDEMAWTWKGSSDTWYDCKADFTNPTDMPATWIKFNHTTFEVTVMQDFTCDDKDKAHPEYVTAQGSTIVPRECADTWNGQNCWSTKVATITATNVTEQATPPAARILKVNKDITRHEPTRQQIELLIRAGVLSKEAMNPKLLHVLSSGN</sequence>
<comment type="caution">
    <text evidence="2">The sequence shown here is derived from an EMBL/GenBank/DDBJ whole genome shotgun (WGS) entry which is preliminary data.</text>
</comment>
<name>A0A420YF82_9PEZI</name>
<dbReference type="EMBL" id="QVQW01000014">
    <property type="protein sequence ID" value="RKU46427.1"/>
    <property type="molecule type" value="Genomic_DNA"/>
</dbReference>
<organism evidence="2 3">
    <name type="scientific">Coniochaeta pulveracea</name>
    <dbReference type="NCBI Taxonomy" id="177199"/>
    <lineage>
        <taxon>Eukaryota</taxon>
        <taxon>Fungi</taxon>
        <taxon>Dikarya</taxon>
        <taxon>Ascomycota</taxon>
        <taxon>Pezizomycotina</taxon>
        <taxon>Sordariomycetes</taxon>
        <taxon>Sordariomycetidae</taxon>
        <taxon>Coniochaetales</taxon>
        <taxon>Coniochaetaceae</taxon>
        <taxon>Coniochaeta</taxon>
    </lineage>
</organism>
<gene>
    <name evidence="2" type="ORF">DL546_006337</name>
</gene>
<evidence type="ECO:0000313" key="3">
    <source>
        <dbReference type="Proteomes" id="UP000275385"/>
    </source>
</evidence>
<evidence type="ECO:0000256" key="1">
    <source>
        <dbReference type="SAM" id="SignalP"/>
    </source>
</evidence>
<keyword evidence="3" id="KW-1185">Reference proteome</keyword>
<dbReference type="Proteomes" id="UP000275385">
    <property type="component" value="Unassembled WGS sequence"/>
</dbReference>
<feature type="signal peptide" evidence="1">
    <location>
        <begin position="1"/>
        <end position="22"/>
    </location>
</feature>
<protein>
    <submittedName>
        <fullName evidence="2">Uncharacterized protein</fullName>
    </submittedName>
</protein>
<proteinExistence type="predicted"/>
<evidence type="ECO:0000313" key="2">
    <source>
        <dbReference type="EMBL" id="RKU46427.1"/>
    </source>
</evidence>
<reference evidence="2 3" key="1">
    <citation type="submission" date="2018-08" db="EMBL/GenBank/DDBJ databases">
        <title>Draft genome of the lignicolous fungus Coniochaeta pulveracea.</title>
        <authorList>
            <person name="Borstlap C.J."/>
            <person name="De Witt R.N."/>
            <person name="Botha A."/>
            <person name="Volschenk H."/>
        </authorList>
    </citation>
    <scope>NUCLEOTIDE SEQUENCE [LARGE SCALE GENOMIC DNA]</scope>
    <source>
        <strain evidence="2 3">CAB683</strain>
    </source>
</reference>
<keyword evidence="1" id="KW-0732">Signal</keyword>
<feature type="chain" id="PRO_5019453703" evidence="1">
    <location>
        <begin position="23"/>
        <end position="403"/>
    </location>
</feature>